<evidence type="ECO:0000313" key="2">
    <source>
        <dbReference type="Proteomes" id="UP000828390"/>
    </source>
</evidence>
<accession>A0A9D4LWH3</accession>
<proteinExistence type="predicted"/>
<reference evidence="1" key="1">
    <citation type="journal article" date="2019" name="bioRxiv">
        <title>The Genome of the Zebra Mussel, Dreissena polymorpha: A Resource for Invasive Species Research.</title>
        <authorList>
            <person name="McCartney M.A."/>
            <person name="Auch B."/>
            <person name="Kono T."/>
            <person name="Mallez S."/>
            <person name="Zhang Y."/>
            <person name="Obille A."/>
            <person name="Becker A."/>
            <person name="Abrahante J.E."/>
            <person name="Garbe J."/>
            <person name="Badalamenti J.P."/>
            <person name="Herman A."/>
            <person name="Mangelson H."/>
            <person name="Liachko I."/>
            <person name="Sullivan S."/>
            <person name="Sone E.D."/>
            <person name="Koren S."/>
            <person name="Silverstein K.A.T."/>
            <person name="Beckman K.B."/>
            <person name="Gohl D.M."/>
        </authorList>
    </citation>
    <scope>NUCLEOTIDE SEQUENCE</scope>
    <source>
        <strain evidence="1">Duluth1</strain>
        <tissue evidence="1">Whole animal</tissue>
    </source>
</reference>
<reference evidence="1" key="2">
    <citation type="submission" date="2020-11" db="EMBL/GenBank/DDBJ databases">
        <authorList>
            <person name="McCartney M.A."/>
            <person name="Auch B."/>
            <person name="Kono T."/>
            <person name="Mallez S."/>
            <person name="Becker A."/>
            <person name="Gohl D.M."/>
            <person name="Silverstein K.A.T."/>
            <person name="Koren S."/>
            <person name="Bechman K.B."/>
            <person name="Herman A."/>
            <person name="Abrahante J.E."/>
            <person name="Garbe J."/>
        </authorList>
    </citation>
    <scope>NUCLEOTIDE SEQUENCE</scope>
    <source>
        <strain evidence="1">Duluth1</strain>
        <tissue evidence="1">Whole animal</tissue>
    </source>
</reference>
<organism evidence="1 2">
    <name type="scientific">Dreissena polymorpha</name>
    <name type="common">Zebra mussel</name>
    <name type="synonym">Mytilus polymorpha</name>
    <dbReference type="NCBI Taxonomy" id="45954"/>
    <lineage>
        <taxon>Eukaryota</taxon>
        <taxon>Metazoa</taxon>
        <taxon>Spiralia</taxon>
        <taxon>Lophotrochozoa</taxon>
        <taxon>Mollusca</taxon>
        <taxon>Bivalvia</taxon>
        <taxon>Autobranchia</taxon>
        <taxon>Heteroconchia</taxon>
        <taxon>Euheterodonta</taxon>
        <taxon>Imparidentia</taxon>
        <taxon>Neoheterodontei</taxon>
        <taxon>Myida</taxon>
        <taxon>Dreissenoidea</taxon>
        <taxon>Dreissenidae</taxon>
        <taxon>Dreissena</taxon>
    </lineage>
</organism>
<keyword evidence="2" id="KW-1185">Reference proteome</keyword>
<dbReference type="EMBL" id="JAIWYP010000002">
    <property type="protein sequence ID" value="KAH3865059.1"/>
    <property type="molecule type" value="Genomic_DNA"/>
</dbReference>
<dbReference type="Proteomes" id="UP000828390">
    <property type="component" value="Unassembled WGS sequence"/>
</dbReference>
<evidence type="ECO:0000313" key="1">
    <source>
        <dbReference type="EMBL" id="KAH3865059.1"/>
    </source>
</evidence>
<protein>
    <submittedName>
        <fullName evidence="1">Uncharacterized protein</fullName>
    </submittedName>
</protein>
<dbReference type="AlphaFoldDB" id="A0A9D4LWH3"/>
<sequence>MMITSTPKITSTAASTILTGNPGKSSYVGCEIIVASSSSSTVTIADHIEVQ</sequence>
<gene>
    <name evidence="1" type="ORF">DPMN_028097</name>
</gene>
<name>A0A9D4LWH3_DREPO</name>
<comment type="caution">
    <text evidence="1">The sequence shown here is derived from an EMBL/GenBank/DDBJ whole genome shotgun (WGS) entry which is preliminary data.</text>
</comment>